<evidence type="ECO:0000256" key="2">
    <source>
        <dbReference type="ARBA" id="ARBA00023125"/>
    </source>
</evidence>
<proteinExistence type="predicted"/>
<sequence>MRTSWPCPARSRARPLPIVPAPTITCCAIGFSSLCEQCSLFRTLFTLRCSASRALLSFLCDTPPVTASGTRARVRAELTREITEAARRHLATGGAGALSLRAVARELGMASSAVYRYFPSRDDLLTALIVEAYDALGAAAEQADAAAADSGLRGRWHAVCRSAREWALAHPHEYALVYGSPVPGYAAPQTTIGPASRVGEVLCRLVADGLAAGTVPVPQGGGDAVLAPGVAERVGLSADDPGSSLAARSILAWTSVFGMISFELFGHTHNVVADHERFFRDGADHLADLLGLPAHPGHPVHHAGT</sequence>
<keyword evidence="1" id="KW-0805">Transcription regulation</keyword>
<dbReference type="InterPro" id="IPR050109">
    <property type="entry name" value="HTH-type_TetR-like_transc_reg"/>
</dbReference>
<evidence type="ECO:0000259" key="5">
    <source>
        <dbReference type="PROSITE" id="PS50977"/>
    </source>
</evidence>
<dbReference type="KEGG" id="pbro:HOP40_14420"/>
<keyword evidence="7" id="KW-1185">Reference proteome</keyword>
<name>A0A6M6JHE6_9PSEU</name>
<dbReference type="InterPro" id="IPR001647">
    <property type="entry name" value="HTH_TetR"/>
</dbReference>
<dbReference type="InterPro" id="IPR036271">
    <property type="entry name" value="Tet_transcr_reg_TetR-rel_C_sf"/>
</dbReference>
<evidence type="ECO:0000256" key="4">
    <source>
        <dbReference type="PROSITE-ProRule" id="PRU00335"/>
    </source>
</evidence>
<keyword evidence="2 4" id="KW-0238">DNA-binding</keyword>
<dbReference type="InterPro" id="IPR009057">
    <property type="entry name" value="Homeodomain-like_sf"/>
</dbReference>
<feature type="domain" description="HTH tetR-type" evidence="5">
    <location>
        <begin position="76"/>
        <end position="136"/>
    </location>
</feature>
<dbReference type="PROSITE" id="PS50977">
    <property type="entry name" value="HTH_TETR_2"/>
    <property type="match status" value="1"/>
</dbReference>
<feature type="DNA-binding region" description="H-T-H motif" evidence="4">
    <location>
        <begin position="99"/>
        <end position="118"/>
    </location>
</feature>
<dbReference type="Pfam" id="PF13305">
    <property type="entry name" value="TetR_C_33"/>
    <property type="match status" value="1"/>
</dbReference>
<reference evidence="6 7" key="1">
    <citation type="submission" date="2020-05" db="EMBL/GenBank/DDBJ databases">
        <authorList>
            <person name="Mo P."/>
        </authorList>
    </citation>
    <scope>NUCLEOTIDE SEQUENCE [LARGE SCALE GENOMIC DNA]</scope>
    <source>
        <strain evidence="6 7">Gen01</strain>
    </source>
</reference>
<dbReference type="Pfam" id="PF00440">
    <property type="entry name" value="TetR_N"/>
    <property type="match status" value="1"/>
</dbReference>
<gene>
    <name evidence="6" type="ORF">HOP40_14420</name>
</gene>
<keyword evidence="3" id="KW-0804">Transcription</keyword>
<protein>
    <submittedName>
        <fullName evidence="6">TetR/AcrR family transcriptional regulator</fullName>
    </submittedName>
</protein>
<dbReference type="EMBL" id="CP053564">
    <property type="protein sequence ID" value="QJY46866.1"/>
    <property type="molecule type" value="Genomic_DNA"/>
</dbReference>
<dbReference type="Proteomes" id="UP000505377">
    <property type="component" value="Chromosome"/>
</dbReference>
<dbReference type="AlphaFoldDB" id="A0A6M6JHE6"/>
<dbReference type="SUPFAM" id="SSF46689">
    <property type="entry name" value="Homeodomain-like"/>
    <property type="match status" value="1"/>
</dbReference>
<dbReference type="PANTHER" id="PTHR30055:SF243">
    <property type="entry name" value="HTH-TYPE TRANSCRIPTIONAL REGULATOR RV1816"/>
    <property type="match status" value="1"/>
</dbReference>
<dbReference type="PANTHER" id="PTHR30055">
    <property type="entry name" value="HTH-TYPE TRANSCRIPTIONAL REGULATOR RUTR"/>
    <property type="match status" value="1"/>
</dbReference>
<evidence type="ECO:0000256" key="3">
    <source>
        <dbReference type="ARBA" id="ARBA00023163"/>
    </source>
</evidence>
<evidence type="ECO:0000256" key="1">
    <source>
        <dbReference type="ARBA" id="ARBA00023015"/>
    </source>
</evidence>
<dbReference type="SUPFAM" id="SSF48498">
    <property type="entry name" value="Tetracyclin repressor-like, C-terminal domain"/>
    <property type="match status" value="1"/>
</dbReference>
<dbReference type="GO" id="GO:0003700">
    <property type="term" value="F:DNA-binding transcription factor activity"/>
    <property type="evidence" value="ECO:0007669"/>
    <property type="project" value="TreeGrafter"/>
</dbReference>
<dbReference type="PRINTS" id="PR00455">
    <property type="entry name" value="HTHTETR"/>
</dbReference>
<organism evidence="6 7">
    <name type="scientific">Pseudonocardia broussonetiae</name>
    <dbReference type="NCBI Taxonomy" id="2736640"/>
    <lineage>
        <taxon>Bacteria</taxon>
        <taxon>Bacillati</taxon>
        <taxon>Actinomycetota</taxon>
        <taxon>Actinomycetes</taxon>
        <taxon>Pseudonocardiales</taxon>
        <taxon>Pseudonocardiaceae</taxon>
        <taxon>Pseudonocardia</taxon>
    </lineage>
</organism>
<dbReference type="Gene3D" id="1.10.357.10">
    <property type="entry name" value="Tetracycline Repressor, domain 2"/>
    <property type="match status" value="1"/>
</dbReference>
<dbReference type="GO" id="GO:0000976">
    <property type="term" value="F:transcription cis-regulatory region binding"/>
    <property type="evidence" value="ECO:0007669"/>
    <property type="project" value="TreeGrafter"/>
</dbReference>
<dbReference type="InterPro" id="IPR025996">
    <property type="entry name" value="MT1864/Rv1816-like_C"/>
</dbReference>
<evidence type="ECO:0000313" key="7">
    <source>
        <dbReference type="Proteomes" id="UP000505377"/>
    </source>
</evidence>
<evidence type="ECO:0000313" key="6">
    <source>
        <dbReference type="EMBL" id="QJY46866.1"/>
    </source>
</evidence>
<accession>A0A6M6JHE6</accession>